<keyword evidence="6" id="KW-0446">Lipid-binding</keyword>
<keyword evidence="3 8" id="KW-0256">Endoplasmic reticulum</keyword>
<keyword evidence="1" id="KW-0813">Transport</keyword>
<evidence type="ECO:0000313" key="11">
    <source>
        <dbReference type="EMBL" id="WFD46507.1"/>
    </source>
</evidence>
<dbReference type="PANTHER" id="PTHR13466">
    <property type="entry name" value="TEX2 PROTEIN-RELATED"/>
    <property type="match status" value="1"/>
</dbReference>
<feature type="transmembrane region" description="Helical" evidence="9">
    <location>
        <begin position="12"/>
        <end position="33"/>
    </location>
</feature>
<dbReference type="Proteomes" id="UP000818624">
    <property type="component" value="Chromosome 1"/>
</dbReference>
<evidence type="ECO:0000256" key="6">
    <source>
        <dbReference type="ARBA" id="ARBA00023121"/>
    </source>
</evidence>
<dbReference type="InterPro" id="IPR027537">
    <property type="entry name" value="Mmm1"/>
</dbReference>
<comment type="similarity">
    <text evidence="8">Belongs to the MMM1 family.</text>
</comment>
<accession>A0ABY8ELU1</accession>
<evidence type="ECO:0000256" key="1">
    <source>
        <dbReference type="ARBA" id="ARBA00022448"/>
    </source>
</evidence>
<comment type="function">
    <text evidence="8">Component of the ERMES/MDM complex, which serves as a molecular tether to connect the endoplasmic reticulum (ER) and mitochondria. Components of this complex are involved in the control of mitochondrial shape and protein biogenesis, and function in nonvesicular lipid trafficking between the ER and mitochondria. The MDM12-MMM1 subcomplex functions in the major beta-barrel assembly pathway that is responsible for biogenesis of all outer membrane beta-barrel proteins, and acts in a late step after the SAM complex. The MDM10-MDM12-MMM1 subcomplex further acts in the TOM40-specific pathway after the action of the MDM12-MMM1 complex. Essential for establishing and maintaining the structure of mitochondria and maintenance of mtDNA nucleoids.</text>
</comment>
<comment type="subcellular location">
    <subcellularLocation>
        <location evidence="8">Endoplasmic reticulum membrane</location>
        <topology evidence="8">Single-pass type I membrane protein</topology>
    </subcellularLocation>
    <text evidence="8">The ERMES/MDM complex localizes to a few discrete foci (around 10 per single cell), that represent mitochondria-endoplasmic reticulum junctions. These foci are often found next to mtDNA nucleoids.</text>
</comment>
<comment type="subunit">
    <text evidence="8">Homodimer. Component of the ER-mitochondria encounter structure (ERMES) or MDM complex, composed of MMM1, MDM10, MDM12 and MDM34. A MMM1 homodimer associates with one molecule of MDM12 on each side in a pairwise head-to-tail manner, and the SMP-LTD domains of MMM1 and MDM12 generate a continuous hydrophobic tunnel for phospholipid trafficking.</text>
</comment>
<protein>
    <recommendedName>
        <fullName evidence="8">Maintenance of mitochondrial morphology protein 1</fullName>
    </recommendedName>
</protein>
<dbReference type="HAMAP" id="MF_03103">
    <property type="entry name" value="Mmm1"/>
    <property type="match status" value="1"/>
</dbReference>
<evidence type="ECO:0000256" key="9">
    <source>
        <dbReference type="SAM" id="Phobius"/>
    </source>
</evidence>
<keyword evidence="7 8" id="KW-0472">Membrane</keyword>
<dbReference type="InterPro" id="IPR019411">
    <property type="entry name" value="MMM1_dom"/>
</dbReference>
<keyword evidence="2 8" id="KW-0812">Transmembrane</keyword>
<organism evidence="11 12">
    <name type="scientific">Malassezia furfur</name>
    <name type="common">Pityriasis versicolor infection agent</name>
    <name type="synonym">Pityrosporum furfur</name>
    <dbReference type="NCBI Taxonomy" id="55194"/>
    <lineage>
        <taxon>Eukaryota</taxon>
        <taxon>Fungi</taxon>
        <taxon>Dikarya</taxon>
        <taxon>Basidiomycota</taxon>
        <taxon>Ustilaginomycotina</taxon>
        <taxon>Malasseziomycetes</taxon>
        <taxon>Malasseziales</taxon>
        <taxon>Malasseziaceae</taxon>
        <taxon>Malassezia</taxon>
    </lineage>
</organism>
<evidence type="ECO:0000256" key="7">
    <source>
        <dbReference type="ARBA" id="ARBA00023136"/>
    </source>
</evidence>
<feature type="topological domain" description="Lumenal" evidence="8">
    <location>
        <begin position="1"/>
        <end position="13"/>
    </location>
</feature>
<dbReference type="EMBL" id="CP046234">
    <property type="protein sequence ID" value="WFD46507.1"/>
    <property type="molecule type" value="Genomic_DNA"/>
</dbReference>
<feature type="domain" description="SMP-LTD" evidence="10">
    <location>
        <begin position="96"/>
        <end position="316"/>
    </location>
</feature>
<keyword evidence="4 8" id="KW-1133">Transmembrane helix</keyword>
<evidence type="ECO:0000256" key="3">
    <source>
        <dbReference type="ARBA" id="ARBA00022824"/>
    </source>
</evidence>
<evidence type="ECO:0000256" key="5">
    <source>
        <dbReference type="ARBA" id="ARBA00023055"/>
    </source>
</evidence>
<feature type="topological domain" description="Cytoplasmic" evidence="8">
    <location>
        <begin position="35"/>
        <end position="322"/>
    </location>
</feature>
<reference evidence="11 12" key="1">
    <citation type="journal article" date="2020" name="Elife">
        <title>Loss of centromere function drives karyotype evolution in closely related Malassezia species.</title>
        <authorList>
            <person name="Sankaranarayanan S.R."/>
            <person name="Ianiri G."/>
            <person name="Coelho M.A."/>
            <person name="Reza M.H."/>
            <person name="Thimmappa B.C."/>
            <person name="Ganguly P."/>
            <person name="Vadnala R.N."/>
            <person name="Sun S."/>
            <person name="Siddharthan R."/>
            <person name="Tellgren-Roth C."/>
            <person name="Dawson T.L."/>
            <person name="Heitman J."/>
            <person name="Sanyal K."/>
        </authorList>
    </citation>
    <scope>NUCLEOTIDE SEQUENCE [LARGE SCALE GENOMIC DNA]</scope>
    <source>
        <strain evidence="11">CBS14141</strain>
    </source>
</reference>
<name>A0ABY8ELU1_MALFU</name>
<evidence type="ECO:0000313" key="12">
    <source>
        <dbReference type="Proteomes" id="UP000818624"/>
    </source>
</evidence>
<dbReference type="PROSITE" id="PS51847">
    <property type="entry name" value="SMP"/>
    <property type="match status" value="1"/>
</dbReference>
<keyword evidence="5" id="KW-0445">Lipid transport</keyword>
<gene>
    <name evidence="8 11" type="primary">MMM1</name>
    <name evidence="11" type="ORF">GLX27_001143</name>
</gene>
<dbReference type="Pfam" id="PF10296">
    <property type="entry name" value="MMM1"/>
    <property type="match status" value="1"/>
</dbReference>
<evidence type="ECO:0000259" key="10">
    <source>
        <dbReference type="PROSITE" id="PS51847"/>
    </source>
</evidence>
<keyword evidence="12" id="KW-1185">Reference proteome</keyword>
<sequence>MNGPETRLTFAQGFVAGQLVLGLILAYVFWSMFMTNVPESLAKQRSDLMERTRILQKSLDARSKRSAGRNETYERNFQARLEGILQRTKYDIDHHAPESLDWLNLMVAQTMHGYRESILQTSRGMPDRDTDLPLPSLATEEKAAAKRFVERLLNGAVEGRTMNVLDTITVTDIDFGFEYPAFSNARFSPSDHRQGVRLDVDFDYVDRITLGLDTKLLFNFPQLRFGSLALALCFRIERIAGTLGIEVGTQEHNPTKQEIRVCLYPDFVLEAHVSSLIGSKNRLQDTPKIEQILVSRLHMAIQQYLVWPKFLSIPLPGLEQQS</sequence>
<evidence type="ECO:0000256" key="8">
    <source>
        <dbReference type="HAMAP-Rule" id="MF_03103"/>
    </source>
</evidence>
<dbReference type="InterPro" id="IPR031468">
    <property type="entry name" value="SMP_LBD"/>
</dbReference>
<evidence type="ECO:0000256" key="4">
    <source>
        <dbReference type="ARBA" id="ARBA00022989"/>
    </source>
</evidence>
<proteinExistence type="inferred from homology"/>
<evidence type="ECO:0000256" key="2">
    <source>
        <dbReference type="ARBA" id="ARBA00022692"/>
    </source>
</evidence>
<dbReference type="CDD" id="cd21671">
    <property type="entry name" value="SMP_Mmm1"/>
    <property type="match status" value="1"/>
</dbReference>
<dbReference type="PANTHER" id="PTHR13466:SF0">
    <property type="entry name" value="SMP-LTD DOMAIN-CONTAINING PROTEIN"/>
    <property type="match status" value="1"/>
</dbReference>